<protein>
    <recommendedName>
        <fullName evidence="5 6">Pyrroline-5-carboxylate reductase</fullName>
        <shortName evidence="5">P5C reductase</shortName>
        <shortName evidence="5">P5CR</shortName>
        <ecNumber evidence="5 6">1.5.1.2</ecNumber>
    </recommendedName>
    <alternativeName>
        <fullName evidence="5">PCA reductase</fullName>
    </alternativeName>
</protein>
<gene>
    <name evidence="5 10" type="primary">proC</name>
    <name evidence="10" type="ORF">F8O02_00855</name>
</gene>
<dbReference type="PANTHER" id="PTHR11645:SF0">
    <property type="entry name" value="PYRROLINE-5-CARBOXYLATE REDUCTASE 3"/>
    <property type="match status" value="1"/>
</dbReference>
<evidence type="ECO:0000256" key="4">
    <source>
        <dbReference type="ARBA" id="ARBA00058118"/>
    </source>
</evidence>
<feature type="domain" description="Pyrroline-5-carboxylate reductase dimerisation" evidence="9">
    <location>
        <begin position="188"/>
        <end position="292"/>
    </location>
</feature>
<dbReference type="InterPro" id="IPR036291">
    <property type="entry name" value="NAD(P)-bd_dom_sf"/>
</dbReference>
<evidence type="ECO:0000256" key="7">
    <source>
        <dbReference type="PIRSR" id="PIRSR000193-1"/>
    </source>
</evidence>
<dbReference type="Proteomes" id="UP000481339">
    <property type="component" value="Unassembled WGS sequence"/>
</dbReference>
<sequence length="297" mass="29722">MTDATTASASTTPITGLPALAFLGVGSMNGAILDGVIASGLPVADGAEGGIRTTNRSAARADAIAARHPGVRALAGERDPEANRHAVAGAGIVLLGVKPYQVADVLAQVRDVLAPGTIVVSIASGVTIASIAAALPEGTAVLRVMPNTPASVGAGVTGLAAGPGVTGAQRALVHALFDTVGVVVELDEARIDELSAVSGSGPAYLFAFVEELEQAAQRIGFSAEDARVLADQTVIGAARLLAESGRTAEELRTAVTSPGGTTQEALAVLARGGRVENMTEALQAAVDRAHEMARENA</sequence>
<comment type="caution">
    <text evidence="10">The sequence shown here is derived from an EMBL/GenBank/DDBJ whole genome shotgun (WGS) entry which is preliminary data.</text>
</comment>
<dbReference type="HAMAP" id="MF_01925">
    <property type="entry name" value="P5C_reductase"/>
    <property type="match status" value="1"/>
</dbReference>
<dbReference type="PIRSF" id="PIRSF000193">
    <property type="entry name" value="Pyrrol-5-carb_rd"/>
    <property type="match status" value="1"/>
</dbReference>
<feature type="binding site" evidence="7">
    <location>
        <position position="83"/>
    </location>
    <ligand>
        <name>NADPH</name>
        <dbReference type="ChEBI" id="CHEBI:57783"/>
    </ligand>
</feature>
<dbReference type="InterPro" id="IPR029036">
    <property type="entry name" value="P5CR_dimer"/>
</dbReference>
<feature type="binding site" evidence="7">
    <location>
        <begin position="23"/>
        <end position="28"/>
    </location>
    <ligand>
        <name>NADP(+)</name>
        <dbReference type="ChEBI" id="CHEBI:58349"/>
    </ligand>
</feature>
<comment type="catalytic activity">
    <reaction evidence="5">
        <text>L-proline + NAD(+) = (S)-1-pyrroline-5-carboxylate + NADH + 2 H(+)</text>
        <dbReference type="Rhea" id="RHEA:14105"/>
        <dbReference type="ChEBI" id="CHEBI:15378"/>
        <dbReference type="ChEBI" id="CHEBI:17388"/>
        <dbReference type="ChEBI" id="CHEBI:57540"/>
        <dbReference type="ChEBI" id="CHEBI:57945"/>
        <dbReference type="ChEBI" id="CHEBI:60039"/>
        <dbReference type="EC" id="1.5.1.2"/>
    </reaction>
</comment>
<evidence type="ECO:0000256" key="1">
    <source>
        <dbReference type="ARBA" id="ARBA00005525"/>
    </source>
</evidence>
<keyword evidence="5" id="KW-0963">Cytoplasm</keyword>
<dbReference type="EMBL" id="WBKA01000001">
    <property type="protein sequence ID" value="KAB1633518.1"/>
    <property type="molecule type" value="Genomic_DNA"/>
</dbReference>
<dbReference type="NCBIfam" id="TIGR00112">
    <property type="entry name" value="proC"/>
    <property type="match status" value="1"/>
</dbReference>
<proteinExistence type="inferred from homology"/>
<dbReference type="Pfam" id="PF03807">
    <property type="entry name" value="F420_oxidored"/>
    <property type="match status" value="1"/>
</dbReference>
<dbReference type="UniPathway" id="UPA00098">
    <property type="reaction ID" value="UER00361"/>
</dbReference>
<evidence type="ECO:0000256" key="6">
    <source>
        <dbReference type="NCBIfam" id="TIGR00112"/>
    </source>
</evidence>
<keyword evidence="11" id="KW-1185">Reference proteome</keyword>
<organism evidence="10 11">
    <name type="scientific">Pseudoclavibacter caeni</name>
    <dbReference type="NCBI Taxonomy" id="908846"/>
    <lineage>
        <taxon>Bacteria</taxon>
        <taxon>Bacillati</taxon>
        <taxon>Actinomycetota</taxon>
        <taxon>Actinomycetes</taxon>
        <taxon>Micrococcales</taxon>
        <taxon>Microbacteriaceae</taxon>
        <taxon>Pseudoclavibacter</taxon>
    </lineage>
</organism>
<evidence type="ECO:0000256" key="2">
    <source>
        <dbReference type="ARBA" id="ARBA00022857"/>
    </source>
</evidence>
<name>A0A7C8FVD0_9MICO</name>
<keyword evidence="3 5" id="KW-0560">Oxidoreductase</keyword>
<comment type="catalytic activity">
    <reaction evidence="5">
        <text>L-proline + NADP(+) = (S)-1-pyrroline-5-carboxylate + NADPH + 2 H(+)</text>
        <dbReference type="Rhea" id="RHEA:14109"/>
        <dbReference type="ChEBI" id="CHEBI:15378"/>
        <dbReference type="ChEBI" id="CHEBI:17388"/>
        <dbReference type="ChEBI" id="CHEBI:57783"/>
        <dbReference type="ChEBI" id="CHEBI:58349"/>
        <dbReference type="ChEBI" id="CHEBI:60039"/>
        <dbReference type="EC" id="1.5.1.2"/>
    </reaction>
</comment>
<dbReference type="OrthoDB" id="9805754at2"/>
<dbReference type="SUPFAM" id="SSF48179">
    <property type="entry name" value="6-phosphogluconate dehydrogenase C-terminal domain-like"/>
    <property type="match status" value="1"/>
</dbReference>
<dbReference type="EC" id="1.5.1.2" evidence="5 6"/>
<dbReference type="Gene3D" id="1.10.3730.10">
    <property type="entry name" value="ProC C-terminal domain-like"/>
    <property type="match status" value="1"/>
</dbReference>
<dbReference type="FunFam" id="1.10.3730.10:FF:000001">
    <property type="entry name" value="Pyrroline-5-carboxylate reductase"/>
    <property type="match status" value="1"/>
</dbReference>
<dbReference type="PANTHER" id="PTHR11645">
    <property type="entry name" value="PYRROLINE-5-CARBOXYLATE REDUCTASE"/>
    <property type="match status" value="1"/>
</dbReference>
<evidence type="ECO:0000259" key="9">
    <source>
        <dbReference type="Pfam" id="PF14748"/>
    </source>
</evidence>
<evidence type="ECO:0000313" key="10">
    <source>
        <dbReference type="EMBL" id="KAB1633518.1"/>
    </source>
</evidence>
<comment type="similarity">
    <text evidence="1 5">Belongs to the pyrroline-5-carboxylate reductase family.</text>
</comment>
<dbReference type="InterPro" id="IPR000304">
    <property type="entry name" value="Pyrroline-COOH_reductase"/>
</dbReference>
<keyword evidence="5" id="KW-0641">Proline biosynthesis</keyword>
<comment type="function">
    <text evidence="4 5">Catalyzes the reduction of 1-pyrroline-5-carboxylate (PCA) to L-proline.</text>
</comment>
<dbReference type="GO" id="GO:0055129">
    <property type="term" value="P:L-proline biosynthetic process"/>
    <property type="evidence" value="ECO:0007669"/>
    <property type="project" value="UniProtKB-UniRule"/>
</dbReference>
<dbReference type="InterPro" id="IPR008927">
    <property type="entry name" value="6-PGluconate_DH-like_C_sf"/>
</dbReference>
<dbReference type="SUPFAM" id="SSF51735">
    <property type="entry name" value="NAD(P)-binding Rossmann-fold domains"/>
    <property type="match status" value="1"/>
</dbReference>
<accession>A0A7C8FVD0</accession>
<evidence type="ECO:0000256" key="3">
    <source>
        <dbReference type="ARBA" id="ARBA00023002"/>
    </source>
</evidence>
<dbReference type="Pfam" id="PF14748">
    <property type="entry name" value="P5CR_dimer"/>
    <property type="match status" value="1"/>
</dbReference>
<dbReference type="GO" id="GO:0004735">
    <property type="term" value="F:pyrroline-5-carboxylate reductase activity"/>
    <property type="evidence" value="ECO:0007669"/>
    <property type="project" value="UniProtKB-UniRule"/>
</dbReference>
<evidence type="ECO:0000259" key="8">
    <source>
        <dbReference type="Pfam" id="PF03807"/>
    </source>
</evidence>
<reference evidence="10 11" key="1">
    <citation type="submission" date="2019-09" db="EMBL/GenBank/DDBJ databases">
        <title>Phylogeny of genus Pseudoclavibacter and closely related genus.</title>
        <authorList>
            <person name="Li Y."/>
        </authorList>
    </citation>
    <scope>NUCLEOTIDE SEQUENCE [LARGE SCALE GENOMIC DNA]</scope>
    <source>
        <strain evidence="10 11">JCM 16921</strain>
    </source>
</reference>
<evidence type="ECO:0000313" key="11">
    <source>
        <dbReference type="Proteomes" id="UP000481339"/>
    </source>
</evidence>
<comment type="subcellular location">
    <subcellularLocation>
        <location evidence="5">Cytoplasm</location>
    </subcellularLocation>
</comment>
<keyword evidence="5" id="KW-0028">Amino-acid biosynthesis</keyword>
<keyword evidence="2 5" id="KW-0521">NADP</keyword>
<dbReference type="InterPro" id="IPR028939">
    <property type="entry name" value="P5C_Rdtase_cat_N"/>
</dbReference>
<comment type="pathway">
    <text evidence="5">Amino-acid biosynthesis; L-proline biosynthesis; L-proline from L-glutamate 5-semialdehyde: step 1/1.</text>
</comment>
<feature type="domain" description="Pyrroline-5-carboxylate reductase catalytic N-terminal" evidence="8">
    <location>
        <begin position="20"/>
        <end position="125"/>
    </location>
</feature>
<dbReference type="GO" id="GO:0005737">
    <property type="term" value="C:cytoplasm"/>
    <property type="evidence" value="ECO:0007669"/>
    <property type="project" value="UniProtKB-SubCell"/>
</dbReference>
<dbReference type="AlphaFoldDB" id="A0A7C8FVD0"/>
<evidence type="ECO:0000256" key="5">
    <source>
        <dbReference type="HAMAP-Rule" id="MF_01925"/>
    </source>
</evidence>
<dbReference type="RefSeq" id="WP_158035296.1">
    <property type="nucleotide sequence ID" value="NZ_BAAAZV010000006.1"/>
</dbReference>
<dbReference type="Gene3D" id="3.40.50.720">
    <property type="entry name" value="NAD(P)-binding Rossmann-like Domain"/>
    <property type="match status" value="1"/>
</dbReference>